<evidence type="ECO:0000256" key="11">
    <source>
        <dbReference type="ARBA" id="ARBA00047944"/>
    </source>
</evidence>
<dbReference type="PANTHER" id="PTHR30027:SF3">
    <property type="entry name" value="16S RRNA (URACIL(1498)-N(3))-METHYLTRANSFERASE"/>
    <property type="match status" value="1"/>
</dbReference>
<keyword evidence="9 12" id="KW-0949">S-adenosyl-L-methionine</keyword>
<evidence type="ECO:0000256" key="12">
    <source>
        <dbReference type="PIRNR" id="PIRNR015601"/>
    </source>
</evidence>
<gene>
    <name evidence="15" type="ORF">HFQ13_02425</name>
</gene>
<comment type="caution">
    <text evidence="15">The sequence shown here is derived from an EMBL/GenBank/DDBJ whole genome shotgun (WGS) entry which is preliminary data.</text>
</comment>
<dbReference type="Gene3D" id="3.40.1280.10">
    <property type="match status" value="1"/>
</dbReference>
<evidence type="ECO:0000256" key="8">
    <source>
        <dbReference type="ARBA" id="ARBA00022679"/>
    </source>
</evidence>
<comment type="subcellular location">
    <subcellularLocation>
        <location evidence="1 12">Cytoplasm</location>
    </subcellularLocation>
</comment>
<dbReference type="EMBL" id="JAAXYO010000033">
    <property type="protein sequence ID" value="MBU2787075.1"/>
    <property type="molecule type" value="Genomic_DNA"/>
</dbReference>
<comment type="similarity">
    <text evidence="2 12">Belongs to the RNA methyltransferase RsmE family.</text>
</comment>
<dbReference type="PANTHER" id="PTHR30027">
    <property type="entry name" value="RIBOSOMAL RNA SMALL SUBUNIT METHYLTRANSFERASE E"/>
    <property type="match status" value="1"/>
</dbReference>
<accession>A0AAE2YMX2</accession>
<dbReference type="InterPro" id="IPR046887">
    <property type="entry name" value="RsmE_PUA-like"/>
</dbReference>
<proteinExistence type="inferred from homology"/>
<feature type="domain" description="Ribosomal RNA small subunit methyltransferase E PUA-like" evidence="14">
    <location>
        <begin position="24"/>
        <end position="64"/>
    </location>
</feature>
<evidence type="ECO:0000256" key="1">
    <source>
        <dbReference type="ARBA" id="ARBA00004496"/>
    </source>
</evidence>
<keyword evidence="7 12" id="KW-0489">Methyltransferase</keyword>
<dbReference type="InterPro" id="IPR029028">
    <property type="entry name" value="Alpha/beta_knot_MTases"/>
</dbReference>
<comment type="function">
    <text evidence="10 12">Specifically methylates the N3 position of the uracil ring of uridine 1498 (m3U1498) in 16S rRNA. Acts on the fully assembled 30S ribosomal subunit.</text>
</comment>
<dbReference type="AlphaFoldDB" id="A0AAE2YMX2"/>
<dbReference type="InterPro" id="IPR046886">
    <property type="entry name" value="RsmE_MTase_dom"/>
</dbReference>
<dbReference type="SUPFAM" id="SSF75217">
    <property type="entry name" value="alpha/beta knot"/>
    <property type="match status" value="1"/>
</dbReference>
<keyword evidence="6 12" id="KW-0698">rRNA processing</keyword>
<dbReference type="GO" id="GO:0070042">
    <property type="term" value="F:rRNA (uridine-N3-)-methyltransferase activity"/>
    <property type="evidence" value="ECO:0007669"/>
    <property type="project" value="TreeGrafter"/>
</dbReference>
<evidence type="ECO:0000256" key="7">
    <source>
        <dbReference type="ARBA" id="ARBA00022603"/>
    </source>
</evidence>
<dbReference type="PIRSF" id="PIRSF015601">
    <property type="entry name" value="MTase_slr0722"/>
    <property type="match status" value="1"/>
</dbReference>
<dbReference type="Proteomes" id="UP001197378">
    <property type="component" value="Unassembled WGS sequence"/>
</dbReference>
<evidence type="ECO:0000259" key="14">
    <source>
        <dbReference type="Pfam" id="PF20260"/>
    </source>
</evidence>
<dbReference type="GO" id="GO:0070475">
    <property type="term" value="P:rRNA base methylation"/>
    <property type="evidence" value="ECO:0007669"/>
    <property type="project" value="TreeGrafter"/>
</dbReference>
<keyword evidence="16" id="KW-1185">Reference proteome</keyword>
<dbReference type="Pfam" id="PF04452">
    <property type="entry name" value="Methyltrans_RNA"/>
    <property type="match status" value="1"/>
</dbReference>
<evidence type="ECO:0000259" key="13">
    <source>
        <dbReference type="Pfam" id="PF04452"/>
    </source>
</evidence>
<comment type="catalytic activity">
    <reaction evidence="11 12">
        <text>uridine(1498) in 16S rRNA + S-adenosyl-L-methionine = N(3)-methyluridine(1498) in 16S rRNA + S-adenosyl-L-homocysteine + H(+)</text>
        <dbReference type="Rhea" id="RHEA:42920"/>
        <dbReference type="Rhea" id="RHEA-COMP:10283"/>
        <dbReference type="Rhea" id="RHEA-COMP:10284"/>
        <dbReference type="ChEBI" id="CHEBI:15378"/>
        <dbReference type="ChEBI" id="CHEBI:57856"/>
        <dbReference type="ChEBI" id="CHEBI:59789"/>
        <dbReference type="ChEBI" id="CHEBI:65315"/>
        <dbReference type="ChEBI" id="CHEBI:74502"/>
        <dbReference type="EC" id="2.1.1.193"/>
    </reaction>
</comment>
<evidence type="ECO:0000256" key="5">
    <source>
        <dbReference type="ARBA" id="ARBA00022490"/>
    </source>
</evidence>
<evidence type="ECO:0000256" key="10">
    <source>
        <dbReference type="ARBA" id="ARBA00025699"/>
    </source>
</evidence>
<dbReference type="GO" id="GO:0005737">
    <property type="term" value="C:cytoplasm"/>
    <property type="evidence" value="ECO:0007669"/>
    <property type="project" value="UniProtKB-SubCell"/>
</dbReference>
<dbReference type="SUPFAM" id="SSF88697">
    <property type="entry name" value="PUA domain-like"/>
    <property type="match status" value="1"/>
</dbReference>
<protein>
    <recommendedName>
        <fullName evidence="4 12">Ribosomal RNA small subunit methyltransferase E</fullName>
        <ecNumber evidence="3 12">2.1.1.193</ecNumber>
    </recommendedName>
</protein>
<keyword evidence="8 12" id="KW-0808">Transferase</keyword>
<evidence type="ECO:0000256" key="2">
    <source>
        <dbReference type="ARBA" id="ARBA00005528"/>
    </source>
</evidence>
<dbReference type="NCBIfam" id="TIGR00046">
    <property type="entry name" value="RsmE family RNA methyltransferase"/>
    <property type="match status" value="1"/>
</dbReference>
<name>A0AAE2YMX2_9PROT</name>
<evidence type="ECO:0000313" key="15">
    <source>
        <dbReference type="EMBL" id="MBU2787075.1"/>
    </source>
</evidence>
<keyword evidence="5 12" id="KW-0963">Cytoplasm</keyword>
<dbReference type="InterPro" id="IPR006700">
    <property type="entry name" value="RsmE"/>
</dbReference>
<evidence type="ECO:0000313" key="16">
    <source>
        <dbReference type="Proteomes" id="UP001197378"/>
    </source>
</evidence>
<evidence type="ECO:0000256" key="6">
    <source>
        <dbReference type="ARBA" id="ARBA00022552"/>
    </source>
</evidence>
<organism evidence="15 16">
    <name type="scientific">Igneacidithiobacillus copahuensis</name>
    <dbReference type="NCBI Taxonomy" id="2724909"/>
    <lineage>
        <taxon>Bacteria</taxon>
        <taxon>Pseudomonadati</taxon>
        <taxon>Pseudomonadota</taxon>
        <taxon>Acidithiobacillia</taxon>
        <taxon>Acidithiobacillales</taxon>
        <taxon>Acidithiobacillaceae</taxon>
        <taxon>Igneacidithiobacillus</taxon>
    </lineage>
</organism>
<evidence type="ECO:0000256" key="9">
    <source>
        <dbReference type="ARBA" id="ARBA00022691"/>
    </source>
</evidence>
<dbReference type="RefSeq" id="WP_215871394.1">
    <property type="nucleotide sequence ID" value="NZ_JAAXYO010000033.1"/>
</dbReference>
<evidence type="ECO:0000256" key="3">
    <source>
        <dbReference type="ARBA" id="ARBA00012328"/>
    </source>
</evidence>
<reference evidence="15" key="1">
    <citation type="journal article" date="2021" name="ISME J.">
        <title>Genomic evolution of the class Acidithiobacillia: deep-branching Proteobacteria living in extreme acidic conditions.</title>
        <authorList>
            <person name="Moya-Beltran A."/>
            <person name="Beard S."/>
            <person name="Rojas-Villalobos C."/>
            <person name="Issotta F."/>
            <person name="Gallardo Y."/>
            <person name="Ulloa R."/>
            <person name="Giaveno A."/>
            <person name="Degli Esposti M."/>
            <person name="Johnson D.B."/>
            <person name="Quatrini R."/>
        </authorList>
    </citation>
    <scope>NUCLEOTIDE SEQUENCE</scope>
    <source>
        <strain evidence="15">VAN18-1</strain>
    </source>
</reference>
<feature type="domain" description="Ribosomal RNA small subunit methyltransferase E methyltransferase" evidence="13">
    <location>
        <begin position="75"/>
        <end position="236"/>
    </location>
</feature>
<evidence type="ECO:0000256" key="4">
    <source>
        <dbReference type="ARBA" id="ARBA00013673"/>
    </source>
</evidence>
<dbReference type="EC" id="2.1.1.193" evidence="3 12"/>
<sequence>MPRIHLYSEVTPQLGEFALAEAPSHHLLRVLRARRGQELTLFTGDGREYAATLTGVTGKAALLAVEEVGLRDTASPLAVTLAVPVLRGERWDWLLQKATELGVARIQPLHSRFCQVPLAEAQGEKRQKRWQEILIAAAEQSQATRLPALAPALSLADYLQQPHAPTCLIFDSAAEEGLNTMPRPPVNQVDLLTGPEGGLAAEELQAAESGGFLLRRCGPRILRAETAPIAALAILQARWGDLG</sequence>
<dbReference type="CDD" id="cd18084">
    <property type="entry name" value="RsmE-like"/>
    <property type="match status" value="1"/>
</dbReference>
<dbReference type="InterPro" id="IPR029026">
    <property type="entry name" value="tRNA_m1G_MTases_N"/>
</dbReference>
<dbReference type="InterPro" id="IPR015947">
    <property type="entry name" value="PUA-like_sf"/>
</dbReference>
<dbReference type="Gene3D" id="2.40.240.20">
    <property type="entry name" value="Hypothetical PUA domain-like, domain 1"/>
    <property type="match status" value="1"/>
</dbReference>
<dbReference type="NCBIfam" id="NF008692">
    <property type="entry name" value="PRK11713.1-5"/>
    <property type="match status" value="1"/>
</dbReference>
<dbReference type="Pfam" id="PF20260">
    <property type="entry name" value="PUA_4"/>
    <property type="match status" value="1"/>
</dbReference>